<sequence>MRLADSECYRNPSLQAKVKNITPSCRKAYCGNCHQKCTDIPNLRAYGNCQAQRATELCGADLGAVYRAANDAYVMYCPEVRTLNNHLKLVKLIKTFRKSRISRASGTGNDSQVSQILQRFNNDFN</sequence>
<accession>A0AAV4ED79</accession>
<reference evidence="1 2" key="1">
    <citation type="journal article" date="2021" name="Elife">
        <title>Chloroplast acquisition without the gene transfer in kleptoplastic sea slugs, Plakobranchus ocellatus.</title>
        <authorList>
            <person name="Maeda T."/>
            <person name="Takahashi S."/>
            <person name="Yoshida T."/>
            <person name="Shimamura S."/>
            <person name="Takaki Y."/>
            <person name="Nagai Y."/>
            <person name="Toyoda A."/>
            <person name="Suzuki Y."/>
            <person name="Arimoto A."/>
            <person name="Ishii H."/>
            <person name="Satoh N."/>
            <person name="Nishiyama T."/>
            <person name="Hasebe M."/>
            <person name="Maruyama T."/>
            <person name="Minagawa J."/>
            <person name="Obokata J."/>
            <person name="Shigenobu S."/>
        </authorList>
    </citation>
    <scope>NUCLEOTIDE SEQUENCE [LARGE SCALE GENOMIC DNA]</scope>
</reference>
<proteinExistence type="predicted"/>
<keyword evidence="2" id="KW-1185">Reference proteome</keyword>
<gene>
    <name evidence="1" type="ORF">ElyMa_001765800</name>
</gene>
<name>A0AAV4ED79_9GAST</name>
<evidence type="ECO:0008006" key="3">
    <source>
        <dbReference type="Google" id="ProtNLM"/>
    </source>
</evidence>
<evidence type="ECO:0000313" key="2">
    <source>
        <dbReference type="Proteomes" id="UP000762676"/>
    </source>
</evidence>
<dbReference type="Proteomes" id="UP000762676">
    <property type="component" value="Unassembled WGS sequence"/>
</dbReference>
<protein>
    <recommendedName>
        <fullName evidence="3">ShKT domain-containing protein</fullName>
    </recommendedName>
</protein>
<dbReference type="EMBL" id="BMAT01003598">
    <property type="protein sequence ID" value="GFR58326.1"/>
    <property type="molecule type" value="Genomic_DNA"/>
</dbReference>
<dbReference type="AlphaFoldDB" id="A0AAV4ED79"/>
<evidence type="ECO:0000313" key="1">
    <source>
        <dbReference type="EMBL" id="GFR58326.1"/>
    </source>
</evidence>
<organism evidence="1 2">
    <name type="scientific">Elysia marginata</name>
    <dbReference type="NCBI Taxonomy" id="1093978"/>
    <lineage>
        <taxon>Eukaryota</taxon>
        <taxon>Metazoa</taxon>
        <taxon>Spiralia</taxon>
        <taxon>Lophotrochozoa</taxon>
        <taxon>Mollusca</taxon>
        <taxon>Gastropoda</taxon>
        <taxon>Heterobranchia</taxon>
        <taxon>Euthyneura</taxon>
        <taxon>Panpulmonata</taxon>
        <taxon>Sacoglossa</taxon>
        <taxon>Placobranchoidea</taxon>
        <taxon>Plakobranchidae</taxon>
        <taxon>Elysia</taxon>
    </lineage>
</organism>
<comment type="caution">
    <text evidence="1">The sequence shown here is derived from an EMBL/GenBank/DDBJ whole genome shotgun (WGS) entry which is preliminary data.</text>
</comment>